<dbReference type="AlphaFoldDB" id="A0A7J6I0M8"/>
<dbReference type="Pfam" id="PF11152">
    <property type="entry name" value="CCB2_CCB4"/>
    <property type="match status" value="1"/>
</dbReference>
<dbReference type="GO" id="GO:0009507">
    <property type="term" value="C:chloroplast"/>
    <property type="evidence" value="ECO:0007669"/>
    <property type="project" value="TreeGrafter"/>
</dbReference>
<name>A0A7J6I0M8_CANSA</name>
<organism evidence="1 2">
    <name type="scientific">Cannabis sativa</name>
    <name type="common">Hemp</name>
    <name type="synonym">Marijuana</name>
    <dbReference type="NCBI Taxonomy" id="3483"/>
    <lineage>
        <taxon>Eukaryota</taxon>
        <taxon>Viridiplantae</taxon>
        <taxon>Streptophyta</taxon>
        <taxon>Embryophyta</taxon>
        <taxon>Tracheophyta</taxon>
        <taxon>Spermatophyta</taxon>
        <taxon>Magnoliopsida</taxon>
        <taxon>eudicotyledons</taxon>
        <taxon>Gunneridae</taxon>
        <taxon>Pentapetalae</taxon>
        <taxon>rosids</taxon>
        <taxon>fabids</taxon>
        <taxon>Rosales</taxon>
        <taxon>Cannabaceae</taxon>
        <taxon>Cannabis</taxon>
    </lineage>
</organism>
<dbReference type="GO" id="GO:0010190">
    <property type="term" value="P:cytochrome b6f complex assembly"/>
    <property type="evidence" value="ECO:0007669"/>
    <property type="project" value="TreeGrafter"/>
</dbReference>
<evidence type="ECO:0000313" key="2">
    <source>
        <dbReference type="Proteomes" id="UP000583929"/>
    </source>
</evidence>
<sequence length="345" mass="37709">MEAGTFLQTNLPFQWSLNPKRPLPHRLHRTFPRFIRASSTSANSEGRYRGPKPGRDWVAEWVSNNDDVVRSFPIYAGGFSLLAVLLNRTVSGIAPVADASSSQSRADLLTLGLAVTNILAGLVWLSIRPKPVFKVNPDGIECRVVNPDLPNSVVSESLVVVYNGSCILQIGCAAEYLKDNGKAVSVDAGKLMQGSLCQGVMKSGAQSYLANLSLYPGKSELPFLPSNTQAVILQPLGDKGIAIVGGDTIRGFTTSDQAWISLIAEKLDATLAKCFDNVAFSLLDQRMLLFIICLYRYVTRNILYYVKHIMCSYDGRKTYCVDSVGSLNIPFALLHVDFVISPDKI</sequence>
<dbReference type="Proteomes" id="UP000583929">
    <property type="component" value="Unassembled WGS sequence"/>
</dbReference>
<proteinExistence type="predicted"/>
<dbReference type="EMBL" id="JAATIQ010000016">
    <property type="protein sequence ID" value="KAF4400649.1"/>
    <property type="molecule type" value="Genomic_DNA"/>
</dbReference>
<accession>A0A7J6I0M8</accession>
<comment type="caution">
    <text evidence="1">The sequence shown here is derived from an EMBL/GenBank/DDBJ whole genome shotgun (WGS) entry which is preliminary data.</text>
</comment>
<gene>
    <name evidence="1" type="ORF">G4B88_023057</name>
</gene>
<dbReference type="InterPro" id="IPR044705">
    <property type="entry name" value="CCB4"/>
</dbReference>
<reference evidence="1 2" key="1">
    <citation type="journal article" date="2020" name="bioRxiv">
        <title>Sequence and annotation of 42 cannabis genomes reveals extensive copy number variation in cannabinoid synthesis and pathogen resistance genes.</title>
        <authorList>
            <person name="Mckernan K.J."/>
            <person name="Helbert Y."/>
            <person name="Kane L.T."/>
            <person name="Ebling H."/>
            <person name="Zhang L."/>
            <person name="Liu B."/>
            <person name="Eaton Z."/>
            <person name="Mclaughlin S."/>
            <person name="Kingan S."/>
            <person name="Baybayan P."/>
            <person name="Concepcion G."/>
            <person name="Jordan M."/>
            <person name="Riva A."/>
            <person name="Barbazuk W."/>
            <person name="Harkins T."/>
        </authorList>
    </citation>
    <scope>NUCLEOTIDE SEQUENCE [LARGE SCALE GENOMIC DNA]</scope>
    <source>
        <strain evidence="2">cv. Jamaican Lion 4</strain>
        <tissue evidence="1">Leaf</tissue>
    </source>
</reference>
<evidence type="ECO:0008006" key="3">
    <source>
        <dbReference type="Google" id="ProtNLM"/>
    </source>
</evidence>
<keyword evidence="2" id="KW-1185">Reference proteome</keyword>
<protein>
    <recommendedName>
        <fullName evidence="3">Protein COFACTOR ASSEMBLY OF COMPLEX C SUBUNIT B CCB4, chloroplastic</fullName>
    </recommendedName>
</protein>
<dbReference type="InterPro" id="IPR021325">
    <property type="entry name" value="CCB2/CCB4"/>
</dbReference>
<dbReference type="PANTHER" id="PTHR34943">
    <property type="match status" value="1"/>
</dbReference>
<evidence type="ECO:0000313" key="1">
    <source>
        <dbReference type="EMBL" id="KAF4400649.1"/>
    </source>
</evidence>
<dbReference type="PANTHER" id="PTHR34943:SF2">
    <property type="entry name" value="PROTEIN COFACTOR ASSEMBLY OF COMPLEX C SUBUNIT B CCB4, CHLOROPLASTIC"/>
    <property type="match status" value="1"/>
</dbReference>